<gene>
    <name evidence="2" type="ORF">R4P48_12925</name>
</gene>
<dbReference type="EMBL" id="JAWLOF010000008">
    <property type="protein sequence ID" value="MDV7023571.1"/>
    <property type="molecule type" value="Genomic_DNA"/>
</dbReference>
<name>A0ABU4E3A3_9ENTR</name>
<dbReference type="Proteomes" id="UP001187066">
    <property type="component" value="Unassembled WGS sequence"/>
</dbReference>
<dbReference type="Pfam" id="PF06674">
    <property type="entry name" value="DUF1176"/>
    <property type="match status" value="1"/>
</dbReference>
<accession>A0ABU4E3A3</accession>
<evidence type="ECO:0000313" key="2">
    <source>
        <dbReference type="EMBL" id="MDV7023571.1"/>
    </source>
</evidence>
<dbReference type="InterPro" id="IPR009560">
    <property type="entry name" value="DUF1176"/>
</dbReference>
<organism evidence="2 3">
    <name type="scientific">Atlantibacter subterraneus</name>
    <dbReference type="NCBI Taxonomy" id="255519"/>
    <lineage>
        <taxon>Bacteria</taxon>
        <taxon>Pseudomonadati</taxon>
        <taxon>Pseudomonadota</taxon>
        <taxon>Gammaproteobacteria</taxon>
        <taxon>Enterobacterales</taxon>
        <taxon>Enterobacteriaceae</taxon>
        <taxon>Atlantibacter</taxon>
    </lineage>
</organism>
<sequence length="347" mass="38842">MLLRVLLLVITSLFWATHAFAAPVQKQFDDWQVTCNNQNFCKARNTGNHDGLVMTLSRSAGAHTDVEMRIEKGNFSQPASDAQPIAPRMLLDDKPFFPTGAKWQITPRRLINNEPLTITAFLAQIQNAKQITLAGGAGKISLAGLKDAVTFIDTQQKRVGNETAWVAKGDEPPLNVPPAPALKAVAVKNPTPTPLSKEELNELLDYGGWQMNNTQCSLDPMRREVRVYALTDDKALMIISCEMGAYNVVDLAWLVERKKPLSSRTVRLRLPFTPANQTNDIELMNATFDERTRELVTLAKGRGKGDCGVSTRWRYDGQRFRLVKYAEEPSCDDWNTPDAWPTLWVTK</sequence>
<keyword evidence="3" id="KW-1185">Reference proteome</keyword>
<dbReference type="RefSeq" id="WP_317678435.1">
    <property type="nucleotide sequence ID" value="NZ_JAWLOF010000008.1"/>
</dbReference>
<evidence type="ECO:0000256" key="1">
    <source>
        <dbReference type="SAM" id="SignalP"/>
    </source>
</evidence>
<reference evidence="2 3" key="1">
    <citation type="submission" date="2023-10" db="EMBL/GenBank/DDBJ databases">
        <authorList>
            <person name="Dale J."/>
        </authorList>
    </citation>
    <scope>NUCLEOTIDE SEQUENCE [LARGE SCALE GENOMIC DNA]</scope>
    <source>
        <strain evidence="2 3">2023EL-00970</strain>
    </source>
</reference>
<comment type="caution">
    <text evidence="2">The sequence shown here is derived from an EMBL/GenBank/DDBJ whole genome shotgun (WGS) entry which is preliminary data.</text>
</comment>
<feature type="signal peptide" evidence="1">
    <location>
        <begin position="1"/>
        <end position="21"/>
    </location>
</feature>
<proteinExistence type="predicted"/>
<protein>
    <submittedName>
        <fullName evidence="2">DUF1176 domain-containing protein</fullName>
    </submittedName>
</protein>
<keyword evidence="1" id="KW-0732">Signal</keyword>
<feature type="chain" id="PRO_5047298163" evidence="1">
    <location>
        <begin position="22"/>
        <end position="347"/>
    </location>
</feature>
<evidence type="ECO:0000313" key="3">
    <source>
        <dbReference type="Proteomes" id="UP001187066"/>
    </source>
</evidence>